<evidence type="ECO:0000313" key="3">
    <source>
        <dbReference type="EMBL" id="WAR05375.1"/>
    </source>
</evidence>
<name>A0ABY7E5R2_MYAAR</name>
<evidence type="ECO:0000313" key="4">
    <source>
        <dbReference type="Proteomes" id="UP001164746"/>
    </source>
</evidence>
<keyword evidence="4" id="KW-1185">Reference proteome</keyword>
<dbReference type="PANTHER" id="PTHR16284:SF13">
    <property type="entry name" value="PROTEIN CDV3 HOMOLOG"/>
    <property type="match status" value="1"/>
</dbReference>
<feature type="compositionally biased region" description="Basic and acidic residues" evidence="2">
    <location>
        <begin position="153"/>
        <end position="167"/>
    </location>
</feature>
<evidence type="ECO:0000256" key="2">
    <source>
        <dbReference type="SAM" id="MobiDB-lite"/>
    </source>
</evidence>
<dbReference type="Pfam" id="PF15359">
    <property type="entry name" value="CDV3"/>
    <property type="match status" value="1"/>
</dbReference>
<gene>
    <name evidence="3" type="ORF">MAR_020744</name>
</gene>
<accession>A0ABY7E5R2</accession>
<evidence type="ECO:0000256" key="1">
    <source>
        <dbReference type="ARBA" id="ARBA00006062"/>
    </source>
</evidence>
<proteinExistence type="inferred from homology"/>
<dbReference type="InterPro" id="IPR026806">
    <property type="entry name" value="CDV3"/>
</dbReference>
<dbReference type="PANTHER" id="PTHR16284">
    <property type="entry name" value="PROTEIN CDV3 HOMOLOG"/>
    <property type="match status" value="1"/>
</dbReference>
<feature type="compositionally biased region" description="Acidic residues" evidence="2">
    <location>
        <begin position="101"/>
        <end position="119"/>
    </location>
</feature>
<protein>
    <submittedName>
        <fullName evidence="3">CDV3-like protein</fullName>
    </submittedName>
</protein>
<feature type="region of interest" description="Disordered" evidence="2">
    <location>
        <begin position="1"/>
        <end position="236"/>
    </location>
</feature>
<dbReference type="EMBL" id="CP111016">
    <property type="protein sequence ID" value="WAR05375.1"/>
    <property type="molecule type" value="Genomic_DNA"/>
</dbReference>
<dbReference type="Proteomes" id="UP001164746">
    <property type="component" value="Chromosome 5"/>
</dbReference>
<comment type="similarity">
    <text evidence="1">Belongs to the CDV3 family.</text>
</comment>
<organism evidence="3 4">
    <name type="scientific">Mya arenaria</name>
    <name type="common">Soft-shell clam</name>
    <dbReference type="NCBI Taxonomy" id="6604"/>
    <lineage>
        <taxon>Eukaryota</taxon>
        <taxon>Metazoa</taxon>
        <taxon>Spiralia</taxon>
        <taxon>Lophotrochozoa</taxon>
        <taxon>Mollusca</taxon>
        <taxon>Bivalvia</taxon>
        <taxon>Autobranchia</taxon>
        <taxon>Heteroconchia</taxon>
        <taxon>Euheterodonta</taxon>
        <taxon>Imparidentia</taxon>
        <taxon>Neoheterodontei</taxon>
        <taxon>Myida</taxon>
        <taxon>Myoidea</taxon>
        <taxon>Myidae</taxon>
        <taxon>Mya</taxon>
    </lineage>
</organism>
<feature type="compositionally biased region" description="Acidic residues" evidence="2">
    <location>
        <begin position="70"/>
        <end position="80"/>
    </location>
</feature>
<reference evidence="3" key="1">
    <citation type="submission" date="2022-11" db="EMBL/GenBank/DDBJ databases">
        <title>Centuries of genome instability and evolution in soft-shell clam transmissible cancer (bioRxiv).</title>
        <authorList>
            <person name="Hart S.F.M."/>
            <person name="Yonemitsu M.A."/>
            <person name="Giersch R.M."/>
            <person name="Beal B.F."/>
            <person name="Arriagada G."/>
            <person name="Davis B.W."/>
            <person name="Ostrander E.A."/>
            <person name="Goff S.P."/>
            <person name="Metzger M.J."/>
        </authorList>
    </citation>
    <scope>NUCLEOTIDE SEQUENCE</scope>
    <source>
        <strain evidence="3">MELC-2E11</strain>
        <tissue evidence="3">Siphon/mantle</tissue>
    </source>
</reference>
<sequence>MADDNLDDFFAKKDKSKKKSKSSKLTPSDILAQTDETTKKGKKSKKDKDKTQTTNSSNTTDGHGLIVNPAEEEEWNEVVEEQAKDYTGLRIANLQVSEKGEDGEQGGEEEAEDGEDDGEGQERRDRGKQGPWEAGGQPPVAHPPAEPAAPAVEDLKPKEEPAGEKTGGKYMTPAARAAAAAGGVTPSAGPTLPGHIRKKKAAPNLRSEMDFPTLGGNTGPFQSDSDTRNFEQVQHGGRQMENAAKIAQQVSLGNKFSALQD</sequence>
<feature type="compositionally biased region" description="Low complexity" evidence="2">
    <location>
        <begin position="172"/>
        <end position="191"/>
    </location>
</feature>